<evidence type="ECO:0000313" key="1">
    <source>
        <dbReference type="EMBL" id="NEY71371.1"/>
    </source>
</evidence>
<dbReference type="RefSeq" id="WP_163178830.1">
    <property type="nucleotide sequence ID" value="NZ_JAAIWM010000002.1"/>
</dbReference>
<organism evidence="1 2">
    <name type="scientific">Bacillus mesophilus</name>
    <dbReference type="NCBI Taxonomy" id="1808955"/>
    <lineage>
        <taxon>Bacteria</taxon>
        <taxon>Bacillati</taxon>
        <taxon>Bacillota</taxon>
        <taxon>Bacilli</taxon>
        <taxon>Bacillales</taxon>
        <taxon>Bacillaceae</taxon>
        <taxon>Bacillus</taxon>
    </lineage>
</organism>
<dbReference type="Proteomes" id="UP000481043">
    <property type="component" value="Unassembled WGS sequence"/>
</dbReference>
<proteinExistence type="predicted"/>
<dbReference type="EMBL" id="JAAIWM010000002">
    <property type="protein sequence ID" value="NEY71371.1"/>
    <property type="molecule type" value="Genomic_DNA"/>
</dbReference>
<protein>
    <submittedName>
        <fullName evidence="1">Uncharacterized protein</fullName>
    </submittedName>
</protein>
<accession>A0A6M0Q4W5</accession>
<dbReference type="AlphaFoldDB" id="A0A6M0Q4W5"/>
<evidence type="ECO:0000313" key="2">
    <source>
        <dbReference type="Proteomes" id="UP000481043"/>
    </source>
</evidence>
<sequence length="106" mass="12044">MQAFILLAGCSISSSSEGSYAGILVVNETEYYWQGDIGNEFTVGDKIGEVQKKVEINDMPQENLSSNFLDLGEEIYMSNEDDRVIIVKRRTGILEKMTREDYYTDK</sequence>
<name>A0A6M0Q4W5_9BACI</name>
<gene>
    <name evidence="1" type="ORF">G4D63_06395</name>
</gene>
<comment type="caution">
    <text evidence="1">The sequence shown here is derived from an EMBL/GenBank/DDBJ whole genome shotgun (WGS) entry which is preliminary data.</text>
</comment>
<keyword evidence="2" id="KW-1185">Reference proteome</keyword>
<reference evidence="1 2" key="1">
    <citation type="submission" date="2020-02" db="EMBL/GenBank/DDBJ databases">
        <title>Bacillus aquiflavi sp. nov., isolated from yellow water of strong flavor Chinese baijiu in Yibin region of China.</title>
        <authorList>
            <person name="Xie J."/>
        </authorList>
    </citation>
    <scope>NUCLEOTIDE SEQUENCE [LARGE SCALE GENOMIC DNA]</scope>
    <source>
        <strain evidence="1 2">SA4</strain>
    </source>
</reference>